<dbReference type="InterPro" id="IPR030660">
    <property type="entry name" value="ABC_branched_ATPase_LivF/BraG"/>
</dbReference>
<keyword evidence="8" id="KW-1185">Reference proteome</keyword>
<dbReference type="InterPro" id="IPR003593">
    <property type="entry name" value="AAA+_ATPase"/>
</dbReference>
<keyword evidence="3" id="KW-0547">Nucleotide-binding</keyword>
<evidence type="ECO:0000313" key="7">
    <source>
        <dbReference type="EMBL" id="GAT34477.1"/>
    </source>
</evidence>
<dbReference type="GO" id="GO:0015658">
    <property type="term" value="F:branched-chain amino acid transmembrane transporter activity"/>
    <property type="evidence" value="ECO:0007669"/>
    <property type="project" value="InterPro"/>
</dbReference>
<evidence type="ECO:0000256" key="4">
    <source>
        <dbReference type="ARBA" id="ARBA00022840"/>
    </source>
</evidence>
<evidence type="ECO:0000256" key="2">
    <source>
        <dbReference type="ARBA" id="ARBA00022448"/>
    </source>
</evidence>
<dbReference type="Pfam" id="PF00005">
    <property type="entry name" value="ABC_tran"/>
    <property type="match status" value="1"/>
</dbReference>
<evidence type="ECO:0000313" key="8">
    <source>
        <dbReference type="Proteomes" id="UP000076023"/>
    </source>
</evidence>
<dbReference type="InterPro" id="IPR003439">
    <property type="entry name" value="ABC_transporter-like_ATP-bd"/>
</dbReference>
<dbReference type="GO" id="GO:0005524">
    <property type="term" value="F:ATP binding"/>
    <property type="evidence" value="ECO:0007669"/>
    <property type="project" value="UniProtKB-KW"/>
</dbReference>
<evidence type="ECO:0000256" key="5">
    <source>
        <dbReference type="ARBA" id="ARBA00022970"/>
    </source>
</evidence>
<dbReference type="PROSITE" id="PS00211">
    <property type="entry name" value="ABC_TRANSPORTER_1"/>
    <property type="match status" value="1"/>
</dbReference>
<dbReference type="AlphaFoldDB" id="A0A146GCR4"/>
<dbReference type="PIRSF" id="PIRSF039137">
    <property type="entry name" value="ABC_branched_ATPase"/>
    <property type="match status" value="1"/>
</dbReference>
<reference evidence="8" key="1">
    <citation type="journal article" date="2017" name="Genome Announc.">
        <title>Draft Genome Sequence of Terrimicrobium sacchariphilum NM-5T, a Facultative Anaerobic Soil Bacterium of the Class Spartobacteria.</title>
        <authorList>
            <person name="Qiu Y.L."/>
            <person name="Tourlousse D.M."/>
            <person name="Matsuura N."/>
            <person name="Ohashi A."/>
            <person name="Sekiguchi Y."/>
        </authorList>
    </citation>
    <scope>NUCLEOTIDE SEQUENCE [LARGE SCALE GENOMIC DNA]</scope>
    <source>
        <strain evidence="8">NM-5</strain>
    </source>
</reference>
<dbReference type="InterPro" id="IPR052156">
    <property type="entry name" value="BCAA_Transport_ATP-bd_LivF"/>
</dbReference>
<dbReference type="CDD" id="cd03224">
    <property type="entry name" value="ABC_TM1139_LivF_branched"/>
    <property type="match status" value="1"/>
</dbReference>
<dbReference type="PANTHER" id="PTHR43820:SF4">
    <property type="entry name" value="HIGH-AFFINITY BRANCHED-CHAIN AMINO ACID TRANSPORT ATP-BINDING PROTEIN LIVF"/>
    <property type="match status" value="1"/>
</dbReference>
<dbReference type="SUPFAM" id="SSF52540">
    <property type="entry name" value="P-loop containing nucleoside triphosphate hydrolases"/>
    <property type="match status" value="1"/>
</dbReference>
<dbReference type="SMART" id="SM00382">
    <property type="entry name" value="AAA"/>
    <property type="match status" value="1"/>
</dbReference>
<keyword evidence="4 7" id="KW-0067">ATP-binding</keyword>
<dbReference type="STRING" id="690879.TSACC_22902"/>
<dbReference type="Proteomes" id="UP000076023">
    <property type="component" value="Unassembled WGS sequence"/>
</dbReference>
<dbReference type="PROSITE" id="PS50893">
    <property type="entry name" value="ABC_TRANSPORTER_2"/>
    <property type="match status" value="1"/>
</dbReference>
<feature type="domain" description="ABC transporter" evidence="6">
    <location>
        <begin position="4"/>
        <end position="235"/>
    </location>
</feature>
<keyword evidence="5" id="KW-0029">Amino-acid transport</keyword>
<comment type="similarity">
    <text evidence="1">Belongs to the ABC transporter superfamily.</text>
</comment>
<dbReference type="GO" id="GO:0016887">
    <property type="term" value="F:ATP hydrolysis activity"/>
    <property type="evidence" value="ECO:0007669"/>
    <property type="project" value="InterPro"/>
</dbReference>
<evidence type="ECO:0000256" key="3">
    <source>
        <dbReference type="ARBA" id="ARBA00022741"/>
    </source>
</evidence>
<dbReference type="FunCoup" id="A0A146GCR4">
    <property type="interactions" value="183"/>
</dbReference>
<evidence type="ECO:0000256" key="1">
    <source>
        <dbReference type="ARBA" id="ARBA00005417"/>
    </source>
</evidence>
<dbReference type="PANTHER" id="PTHR43820">
    <property type="entry name" value="HIGH-AFFINITY BRANCHED-CHAIN AMINO ACID TRANSPORT ATP-BINDING PROTEIN LIVF"/>
    <property type="match status" value="1"/>
</dbReference>
<comment type="caution">
    <text evidence="7">The sequence shown here is derived from an EMBL/GenBank/DDBJ whole genome shotgun (WGS) entry which is preliminary data.</text>
</comment>
<name>A0A146GCR4_TERSA</name>
<dbReference type="EMBL" id="BDCO01000002">
    <property type="protein sequence ID" value="GAT34477.1"/>
    <property type="molecule type" value="Genomic_DNA"/>
</dbReference>
<organism evidence="7 8">
    <name type="scientific">Terrimicrobium sacchariphilum</name>
    <dbReference type="NCBI Taxonomy" id="690879"/>
    <lineage>
        <taxon>Bacteria</taxon>
        <taxon>Pseudomonadati</taxon>
        <taxon>Verrucomicrobiota</taxon>
        <taxon>Terrimicrobiia</taxon>
        <taxon>Terrimicrobiales</taxon>
        <taxon>Terrimicrobiaceae</taxon>
        <taxon>Terrimicrobium</taxon>
    </lineage>
</organism>
<dbReference type="InterPro" id="IPR027417">
    <property type="entry name" value="P-loop_NTPase"/>
</dbReference>
<protein>
    <submittedName>
        <fullName evidence="7">Branched-chain amino acid transport system ATP-binding protein</fullName>
    </submittedName>
</protein>
<accession>A0A146GCR4</accession>
<keyword evidence="2" id="KW-0813">Transport</keyword>
<dbReference type="GO" id="GO:0015807">
    <property type="term" value="P:L-amino acid transport"/>
    <property type="evidence" value="ECO:0007669"/>
    <property type="project" value="TreeGrafter"/>
</dbReference>
<dbReference type="InterPro" id="IPR017871">
    <property type="entry name" value="ABC_transporter-like_CS"/>
</dbReference>
<proteinExistence type="inferred from homology"/>
<dbReference type="InParanoid" id="A0A146GCR4"/>
<dbReference type="RefSeq" id="WP_075080104.1">
    <property type="nucleotide sequence ID" value="NZ_BDCO01000002.1"/>
</dbReference>
<evidence type="ECO:0000259" key="6">
    <source>
        <dbReference type="PROSITE" id="PS50893"/>
    </source>
</evidence>
<dbReference type="Gene3D" id="3.40.50.300">
    <property type="entry name" value="P-loop containing nucleotide triphosphate hydrolases"/>
    <property type="match status" value="1"/>
</dbReference>
<dbReference type="OrthoDB" id="9779136at2"/>
<gene>
    <name evidence="7" type="ORF">TSACC_22902</name>
</gene>
<sequence>MNALEVHDLTVSYGDIRAVKGISFTVKQGEIFTLIGANGAGKTSTLRALSGMLKYGGRVVYEGTEIDAIAADKRVGLGLAHVPEGRGIFGNLTVMENLKLGAWLRKDKSGVAEDLERGLTAFPRLRERKDQAAGTLSGGEQQMLAVARALMSRPKTLLLDEPSMGLAPKLVQDIYRVVREINAQGVTIVLVEQNANLALKIAHSAAVLETGSISLIGTGAELLSDPRVQAAYLGA</sequence>